<evidence type="ECO:0000313" key="5">
    <source>
        <dbReference type="Proteomes" id="UP000298264"/>
    </source>
</evidence>
<dbReference type="InterPro" id="IPR015915">
    <property type="entry name" value="Kelch-typ_b-propeller"/>
</dbReference>
<dbReference type="InterPro" id="IPR013783">
    <property type="entry name" value="Ig-like_fold"/>
</dbReference>
<dbReference type="PANTHER" id="PTHR46260:SF3">
    <property type="entry name" value="RING-TYPE DOMAIN-CONTAINING PROTEIN"/>
    <property type="match status" value="1"/>
</dbReference>
<dbReference type="InterPro" id="IPR051746">
    <property type="entry name" value="Kelch_domain_containing_8"/>
</dbReference>
<proteinExistence type="predicted"/>
<dbReference type="EMBL" id="RQHV01000032">
    <property type="protein sequence ID" value="TGN13203.1"/>
    <property type="molecule type" value="Genomic_DNA"/>
</dbReference>
<evidence type="ECO:0000256" key="1">
    <source>
        <dbReference type="ARBA" id="ARBA00022441"/>
    </source>
</evidence>
<reference evidence="4" key="1">
    <citation type="journal article" date="2019" name="PLoS Negl. Trop. Dis.">
        <title>Revisiting the worldwide diversity of Leptospira species in the environment.</title>
        <authorList>
            <person name="Vincent A.T."/>
            <person name="Schiettekatte O."/>
            <person name="Bourhy P."/>
            <person name="Veyrier F.J."/>
            <person name="Picardeau M."/>
        </authorList>
    </citation>
    <scope>NUCLEOTIDE SEQUENCE [LARGE SCALE GENOMIC DNA]</scope>
    <source>
        <strain evidence="4">201400974</strain>
    </source>
</reference>
<sequence>MAIVGTPGLSSPTNLAVSSTSARSATLTWDKIPNAIVYRVYYTSSISTPSIDSSGNLTQILSATDPSVVPESTSEITRLNNVDTPLVLSNLKLGIPYKFIVTAVSGTGESLASSIVSIAEVIPTQVQRQRGIWTVGGLQDSYTSAVSAVDLYDPDTSTWFSGLTSLPTPVSFAGIAGVRNSLIIAGGFTSSGSVSGLTQVYDVLADKWSNKLQGPASLRANMSASAVNGKVFFLGGTTTSNTSAWAGSTATDIYDVANNTWSTGLAFGATGSGRASTIVGNVVYNNGGRTAAAVVGTTHDGYMIASNALTTGNIEVVLSTGRTGHSLVSYTNSVLSEMWSIGGVTAITGVLSSGIASGTITAYTPTTLVQALSNPFSAGATWTTNPPQLTSAMGFGSAVVDPRNGNVYYSGGNSNSALPTSPAGNTMFIKSNFVTKEPWVSLTNLPTKRWGHQILILQ</sequence>
<feature type="domain" description="Fibronectin type-III" evidence="3">
    <location>
        <begin position="11"/>
        <end position="124"/>
    </location>
</feature>
<dbReference type="SUPFAM" id="SSF117281">
    <property type="entry name" value="Kelch motif"/>
    <property type="match status" value="1"/>
</dbReference>
<keyword evidence="2" id="KW-0677">Repeat</keyword>
<organism evidence="4 5">
    <name type="scientific">Leptospira ilyithenensis</name>
    <dbReference type="NCBI Taxonomy" id="2484901"/>
    <lineage>
        <taxon>Bacteria</taxon>
        <taxon>Pseudomonadati</taxon>
        <taxon>Spirochaetota</taxon>
        <taxon>Spirochaetia</taxon>
        <taxon>Leptospirales</taxon>
        <taxon>Leptospiraceae</taxon>
        <taxon>Leptospira</taxon>
    </lineage>
</organism>
<dbReference type="AlphaFoldDB" id="A0A4R9LTP4"/>
<dbReference type="OrthoDB" id="996574at2"/>
<dbReference type="Gene3D" id="2.60.40.10">
    <property type="entry name" value="Immunoglobulins"/>
    <property type="match status" value="1"/>
</dbReference>
<dbReference type="Pfam" id="PF00041">
    <property type="entry name" value="fn3"/>
    <property type="match status" value="1"/>
</dbReference>
<dbReference type="PANTHER" id="PTHR46260">
    <property type="entry name" value="RING-TYPE DOMAIN-CONTAINING PROTEIN"/>
    <property type="match status" value="1"/>
</dbReference>
<dbReference type="SUPFAM" id="SSF49265">
    <property type="entry name" value="Fibronectin type III"/>
    <property type="match status" value="1"/>
</dbReference>
<evidence type="ECO:0000259" key="3">
    <source>
        <dbReference type="PROSITE" id="PS50853"/>
    </source>
</evidence>
<dbReference type="RefSeq" id="WP_135763256.1">
    <property type="nucleotide sequence ID" value="NZ_RQHV01000032.1"/>
</dbReference>
<protein>
    <recommendedName>
        <fullName evidence="3">Fibronectin type-III domain-containing protein</fullName>
    </recommendedName>
</protein>
<keyword evidence="5" id="KW-1185">Reference proteome</keyword>
<evidence type="ECO:0000313" key="4">
    <source>
        <dbReference type="EMBL" id="TGN13203.1"/>
    </source>
</evidence>
<gene>
    <name evidence="4" type="ORF">EHS11_04730</name>
</gene>
<dbReference type="SMART" id="SM00060">
    <property type="entry name" value="FN3"/>
    <property type="match status" value="1"/>
</dbReference>
<comment type="caution">
    <text evidence="4">The sequence shown here is derived from an EMBL/GenBank/DDBJ whole genome shotgun (WGS) entry which is preliminary data.</text>
</comment>
<dbReference type="PROSITE" id="PS50853">
    <property type="entry name" value="FN3"/>
    <property type="match status" value="1"/>
</dbReference>
<dbReference type="Gene3D" id="2.120.10.80">
    <property type="entry name" value="Kelch-type beta propeller"/>
    <property type="match status" value="2"/>
</dbReference>
<accession>A0A4R9LTP4</accession>
<dbReference type="Proteomes" id="UP000298264">
    <property type="component" value="Unassembled WGS sequence"/>
</dbReference>
<dbReference type="InterPro" id="IPR036116">
    <property type="entry name" value="FN3_sf"/>
</dbReference>
<name>A0A4R9LTP4_9LEPT</name>
<keyword evidence="1" id="KW-0880">Kelch repeat</keyword>
<dbReference type="InterPro" id="IPR003961">
    <property type="entry name" value="FN3_dom"/>
</dbReference>
<dbReference type="CDD" id="cd00063">
    <property type="entry name" value="FN3"/>
    <property type="match status" value="1"/>
</dbReference>
<evidence type="ECO:0000256" key="2">
    <source>
        <dbReference type="ARBA" id="ARBA00022737"/>
    </source>
</evidence>